<protein>
    <submittedName>
        <fullName evidence="2">Uncharacterized protein</fullName>
    </submittedName>
</protein>
<evidence type="ECO:0000313" key="2">
    <source>
        <dbReference type="EMBL" id="VTJ71493.1"/>
    </source>
</evidence>
<organism evidence="2 3">
    <name type="scientific">Marmota monax</name>
    <name type="common">Woodchuck</name>
    <dbReference type="NCBI Taxonomy" id="9995"/>
    <lineage>
        <taxon>Eukaryota</taxon>
        <taxon>Metazoa</taxon>
        <taxon>Chordata</taxon>
        <taxon>Craniata</taxon>
        <taxon>Vertebrata</taxon>
        <taxon>Euteleostomi</taxon>
        <taxon>Mammalia</taxon>
        <taxon>Eutheria</taxon>
        <taxon>Euarchontoglires</taxon>
        <taxon>Glires</taxon>
        <taxon>Rodentia</taxon>
        <taxon>Sciuromorpha</taxon>
        <taxon>Sciuridae</taxon>
        <taxon>Xerinae</taxon>
        <taxon>Marmotini</taxon>
        <taxon>Marmota</taxon>
    </lineage>
</organism>
<dbReference type="EMBL" id="WJEC01001105">
    <property type="protein sequence ID" value="KAF7479724.1"/>
    <property type="molecule type" value="Genomic_DNA"/>
</dbReference>
<keyword evidence="3" id="KW-1185">Reference proteome</keyword>
<reference evidence="2 3" key="1">
    <citation type="submission" date="2019-04" db="EMBL/GenBank/DDBJ databases">
        <authorList>
            <person name="Alioto T."/>
            <person name="Alioto T."/>
        </authorList>
    </citation>
    <scope>NUCLEOTIDE SEQUENCE [LARGE SCALE GENOMIC DNA]</scope>
</reference>
<dbReference type="Proteomes" id="UP000335636">
    <property type="component" value="Unassembled WGS sequence"/>
</dbReference>
<dbReference type="EMBL" id="CABDUW010000566">
    <property type="protein sequence ID" value="VTJ71493.1"/>
    <property type="molecule type" value="Genomic_DNA"/>
</dbReference>
<dbReference type="Proteomes" id="UP000662637">
    <property type="component" value="Unassembled WGS sequence"/>
</dbReference>
<dbReference type="AlphaFoldDB" id="A0A5E4BPB0"/>
<gene>
    <name evidence="1" type="ORF">GHT09_009086</name>
    <name evidence="2" type="ORF">MONAX_5E006514</name>
</gene>
<sequence>MREPQHFSLRPSPQLVFQFMPGKACLDSRPGHRSLNRLPVGHLALLPGASCSCTCFNVSTAVTQTGSMTLEPCYFLWCFSPDLVGCTQAASRTKAFFTPLFLKGFHQQMQNTIEKIE</sequence>
<reference evidence="1" key="2">
    <citation type="submission" date="2020-08" db="EMBL/GenBank/DDBJ databases">
        <authorList>
            <person name="Shumante A."/>
            <person name="Zimin A.V."/>
            <person name="Puiu D."/>
            <person name="Salzberg S.L."/>
        </authorList>
    </citation>
    <scope>NUCLEOTIDE SEQUENCE</scope>
    <source>
        <strain evidence="1">WC2-LM</strain>
        <tissue evidence="1">Liver</tissue>
    </source>
</reference>
<evidence type="ECO:0000313" key="1">
    <source>
        <dbReference type="EMBL" id="KAF7479724.1"/>
    </source>
</evidence>
<proteinExistence type="predicted"/>
<evidence type="ECO:0000313" key="3">
    <source>
        <dbReference type="Proteomes" id="UP000335636"/>
    </source>
</evidence>
<accession>A0A5E4BPB0</accession>
<name>A0A5E4BPB0_MARMO</name>